<evidence type="ECO:0000256" key="5">
    <source>
        <dbReference type="ARBA" id="ARBA00022801"/>
    </source>
</evidence>
<evidence type="ECO:0000256" key="9">
    <source>
        <dbReference type="ARBA" id="ARBA00022932"/>
    </source>
</evidence>
<dbReference type="FunFam" id="1.10.340.70:FF:000001">
    <property type="entry name" value="Retrovirus-related Pol polyprotein from transposon gypsy-like Protein"/>
    <property type="match status" value="1"/>
</dbReference>
<keyword evidence="2" id="KW-0645">Protease</keyword>
<keyword evidence="5" id="KW-0378">Hydrolase</keyword>
<evidence type="ECO:0000256" key="11">
    <source>
        <dbReference type="ARBA" id="ARBA00023172"/>
    </source>
</evidence>
<feature type="domain" description="Integrase catalytic" evidence="13">
    <location>
        <begin position="124"/>
        <end position="285"/>
    </location>
</feature>
<dbReference type="InterPro" id="IPR056924">
    <property type="entry name" value="SH3_Tf2-1"/>
</dbReference>
<evidence type="ECO:0000256" key="8">
    <source>
        <dbReference type="ARBA" id="ARBA00022918"/>
    </source>
</evidence>
<protein>
    <recommendedName>
        <fullName evidence="1">RNA-directed DNA polymerase</fullName>
        <ecNumber evidence="1">2.7.7.49</ecNumber>
    </recommendedName>
</protein>
<dbReference type="InterPro" id="IPR041588">
    <property type="entry name" value="Integrase_H2C2"/>
</dbReference>
<evidence type="ECO:0000256" key="3">
    <source>
        <dbReference type="ARBA" id="ARBA00022723"/>
    </source>
</evidence>
<dbReference type="GO" id="GO:0015074">
    <property type="term" value="P:DNA integration"/>
    <property type="evidence" value="ECO:0007669"/>
    <property type="project" value="UniProtKB-KW"/>
</dbReference>
<dbReference type="Gene3D" id="3.30.420.10">
    <property type="entry name" value="Ribonuclease H-like superfamily/Ribonuclease H"/>
    <property type="match status" value="1"/>
</dbReference>
<dbReference type="GO" id="GO:0006508">
    <property type="term" value="P:proteolysis"/>
    <property type="evidence" value="ECO:0007669"/>
    <property type="project" value="UniProtKB-KW"/>
</dbReference>
<dbReference type="GO" id="GO:0046872">
    <property type="term" value="F:metal ion binding"/>
    <property type="evidence" value="ECO:0007669"/>
    <property type="project" value="UniProtKB-KW"/>
</dbReference>
<dbReference type="GO" id="GO:0003677">
    <property type="term" value="F:DNA binding"/>
    <property type="evidence" value="ECO:0007669"/>
    <property type="project" value="UniProtKB-KW"/>
</dbReference>
<organism evidence="14">
    <name type="scientific">Lygus hesperus</name>
    <name type="common">Western plant bug</name>
    <dbReference type="NCBI Taxonomy" id="30085"/>
    <lineage>
        <taxon>Eukaryota</taxon>
        <taxon>Metazoa</taxon>
        <taxon>Ecdysozoa</taxon>
        <taxon>Arthropoda</taxon>
        <taxon>Hexapoda</taxon>
        <taxon>Insecta</taxon>
        <taxon>Pterygota</taxon>
        <taxon>Neoptera</taxon>
        <taxon>Paraneoptera</taxon>
        <taxon>Hemiptera</taxon>
        <taxon>Heteroptera</taxon>
        <taxon>Panheteroptera</taxon>
        <taxon>Cimicomorpha</taxon>
        <taxon>Miridae</taxon>
        <taxon>Mirini</taxon>
        <taxon>Lygus</taxon>
    </lineage>
</organism>
<dbReference type="InterPro" id="IPR001584">
    <property type="entry name" value="Integrase_cat-core"/>
</dbReference>
<dbReference type="GO" id="GO:0006310">
    <property type="term" value="P:DNA recombination"/>
    <property type="evidence" value="ECO:0007669"/>
    <property type="project" value="UniProtKB-KW"/>
</dbReference>
<evidence type="ECO:0000256" key="7">
    <source>
        <dbReference type="ARBA" id="ARBA00022908"/>
    </source>
</evidence>
<dbReference type="InterPro" id="IPR036397">
    <property type="entry name" value="RNaseH_sf"/>
</dbReference>
<evidence type="ECO:0000256" key="6">
    <source>
        <dbReference type="ARBA" id="ARBA00022842"/>
    </source>
</evidence>
<evidence type="ECO:0000256" key="2">
    <source>
        <dbReference type="ARBA" id="ARBA00022670"/>
    </source>
</evidence>
<keyword evidence="8" id="KW-0695">RNA-directed DNA polymerase</keyword>
<keyword evidence="9" id="KW-0808">Transferase</keyword>
<dbReference type="InterPro" id="IPR012337">
    <property type="entry name" value="RNaseH-like_sf"/>
</dbReference>
<dbReference type="Pfam" id="PF24626">
    <property type="entry name" value="SH3_Tf2-1"/>
    <property type="match status" value="1"/>
</dbReference>
<dbReference type="GO" id="GO:0004190">
    <property type="term" value="F:aspartic-type endopeptidase activity"/>
    <property type="evidence" value="ECO:0007669"/>
    <property type="project" value="UniProtKB-KW"/>
</dbReference>
<dbReference type="Pfam" id="PF17921">
    <property type="entry name" value="Integrase_H2C2"/>
    <property type="match status" value="1"/>
</dbReference>
<keyword evidence="7" id="KW-0229">DNA integration</keyword>
<reference evidence="14" key="1">
    <citation type="journal article" date="2014" name="PLoS ONE">
        <title>Transcriptome-Based Identification of ABC Transporters in the Western Tarnished Plant Bug Lygus hesperus.</title>
        <authorList>
            <person name="Hull J.J."/>
            <person name="Chaney K."/>
            <person name="Geib S.M."/>
            <person name="Fabrick J.A."/>
            <person name="Brent C.S."/>
            <person name="Walsh D."/>
            <person name="Lavine L.C."/>
        </authorList>
    </citation>
    <scope>NUCLEOTIDE SEQUENCE</scope>
</reference>
<evidence type="ECO:0000256" key="12">
    <source>
        <dbReference type="SAM" id="MobiDB-lite"/>
    </source>
</evidence>
<dbReference type="PANTHER" id="PTHR37984:SF5">
    <property type="entry name" value="PROTEIN NYNRIN-LIKE"/>
    <property type="match status" value="1"/>
</dbReference>
<feature type="non-terminal residue" evidence="14">
    <location>
        <position position="1"/>
    </location>
</feature>
<sequence length="406" mass="46785">QHFPNIFSNFNQMQQEDLLLKAIIDDAVNRTNGSERYKMKRGRLMYEVKPGEFRAVVPSSLVDTIFQYYHSSVIGSHWGVKRTAHAIKRHFYWNNMFKQIKQKVSDCSICLESKPERGKPKGHLSSTPDTRVAQTLYIDTAGPLPTSHGYQHILIGVDGMSRYTFLMPLTRTTSDTIINALKNHIFKYFGFWERIVSDNATCFTSKKCTDFMFTNGMKHSLLPPHYPNPNLAERQIQNLKASLRSQCAGDHSKWAKDLYLTQISLNTAYNATTKFSPAELFLGRNLLTPLNFLWEIDEQNFNLKDTWEAAIANIQDQHKKYAKQYNKKHVATTYSPGTQVYLKAYVLSDKEKHITQKLAPRFCGPYQIVKALSPVTYLLQDMSNPTRHKSAHVSQLKLGREQRHKK</sequence>
<accession>A0A0A9W7N8</accession>
<keyword evidence="4" id="KW-0064">Aspartyl protease</keyword>
<keyword evidence="9" id="KW-0239">DNA-directed DNA polymerase</keyword>
<keyword evidence="6" id="KW-0460">Magnesium</keyword>
<feature type="region of interest" description="Disordered" evidence="12">
    <location>
        <begin position="386"/>
        <end position="406"/>
    </location>
</feature>
<keyword evidence="9" id="KW-0548">Nucleotidyltransferase</keyword>
<keyword evidence="3" id="KW-0479">Metal-binding</keyword>
<keyword evidence="10" id="KW-0238">DNA-binding</keyword>
<dbReference type="Gene3D" id="1.10.340.70">
    <property type="match status" value="1"/>
</dbReference>
<dbReference type="EC" id="2.7.7.49" evidence="1"/>
<evidence type="ECO:0000259" key="13">
    <source>
        <dbReference type="PROSITE" id="PS50994"/>
    </source>
</evidence>
<dbReference type="InterPro" id="IPR050951">
    <property type="entry name" value="Retrovirus_Pol_polyprotein"/>
</dbReference>
<evidence type="ECO:0000313" key="14">
    <source>
        <dbReference type="EMBL" id="JAG03431.1"/>
    </source>
</evidence>
<dbReference type="SUPFAM" id="SSF53098">
    <property type="entry name" value="Ribonuclease H-like"/>
    <property type="match status" value="1"/>
</dbReference>
<dbReference type="AlphaFoldDB" id="A0A0A9W7N8"/>
<reference evidence="14" key="2">
    <citation type="submission" date="2014-07" db="EMBL/GenBank/DDBJ databases">
        <authorList>
            <person name="Hull J."/>
        </authorList>
    </citation>
    <scope>NUCLEOTIDE SEQUENCE</scope>
</reference>
<proteinExistence type="predicted"/>
<evidence type="ECO:0000256" key="10">
    <source>
        <dbReference type="ARBA" id="ARBA00023125"/>
    </source>
</evidence>
<dbReference type="PROSITE" id="PS50994">
    <property type="entry name" value="INTEGRASE"/>
    <property type="match status" value="1"/>
</dbReference>
<name>A0A0A9W7N8_LYGHE</name>
<dbReference type="PANTHER" id="PTHR37984">
    <property type="entry name" value="PROTEIN CBG26694"/>
    <property type="match status" value="1"/>
</dbReference>
<gene>
    <name evidence="14" type="ORF">CM83_19292</name>
</gene>
<dbReference type="EMBL" id="GBHO01040173">
    <property type="protein sequence ID" value="JAG03431.1"/>
    <property type="molecule type" value="Transcribed_RNA"/>
</dbReference>
<evidence type="ECO:0000256" key="4">
    <source>
        <dbReference type="ARBA" id="ARBA00022750"/>
    </source>
</evidence>
<evidence type="ECO:0000256" key="1">
    <source>
        <dbReference type="ARBA" id="ARBA00012493"/>
    </source>
</evidence>
<dbReference type="GO" id="GO:0003887">
    <property type="term" value="F:DNA-directed DNA polymerase activity"/>
    <property type="evidence" value="ECO:0007669"/>
    <property type="project" value="UniProtKB-KW"/>
</dbReference>
<keyword evidence="11" id="KW-0233">DNA recombination</keyword>
<dbReference type="GO" id="GO:0003964">
    <property type="term" value="F:RNA-directed DNA polymerase activity"/>
    <property type="evidence" value="ECO:0007669"/>
    <property type="project" value="UniProtKB-KW"/>
</dbReference>
<dbReference type="Pfam" id="PF00665">
    <property type="entry name" value="rve"/>
    <property type="match status" value="1"/>
</dbReference>